<accession>A0A9D3A1G7</accession>
<feature type="domain" description="HTH luxR-type" evidence="6">
    <location>
        <begin position="564"/>
        <end position="629"/>
    </location>
</feature>
<reference evidence="7" key="1">
    <citation type="journal article" date="2021" name="PeerJ">
        <title>Extensive microbial diversity within the chicken gut microbiome revealed by metagenomics and culture.</title>
        <authorList>
            <person name="Gilroy R."/>
            <person name="Ravi A."/>
            <person name="Getino M."/>
            <person name="Pursley I."/>
            <person name="Horton D.L."/>
            <person name="Alikhan N.F."/>
            <person name="Baker D."/>
            <person name="Gharbi K."/>
            <person name="Hall N."/>
            <person name="Watson M."/>
            <person name="Adriaenssens E.M."/>
            <person name="Foster-Nyarko E."/>
            <person name="Jarju S."/>
            <person name="Secka A."/>
            <person name="Antonio M."/>
            <person name="Oren A."/>
            <person name="Chaudhuri R.R."/>
            <person name="La Ragione R."/>
            <person name="Hildebrand F."/>
            <person name="Pallen M.J."/>
        </authorList>
    </citation>
    <scope>NUCLEOTIDE SEQUENCE</scope>
    <source>
        <strain evidence="7">ChiGjej6B6-11269</strain>
    </source>
</reference>
<dbReference type="AlphaFoldDB" id="A0A9D3A1G7"/>
<feature type="transmembrane region" description="Helical" evidence="5">
    <location>
        <begin position="365"/>
        <end position="384"/>
    </location>
</feature>
<proteinExistence type="predicted"/>
<keyword evidence="3" id="KW-0804">Transcription</keyword>
<dbReference type="InterPro" id="IPR016032">
    <property type="entry name" value="Sig_transdc_resp-reg_C-effctor"/>
</dbReference>
<dbReference type="PANTHER" id="PTHR44688">
    <property type="entry name" value="DNA-BINDING TRANSCRIPTIONAL ACTIVATOR DEVR_DOSR"/>
    <property type="match status" value="1"/>
</dbReference>
<dbReference type="GO" id="GO:0003677">
    <property type="term" value="F:DNA binding"/>
    <property type="evidence" value="ECO:0007669"/>
    <property type="project" value="UniProtKB-KW"/>
</dbReference>
<feature type="transmembrane region" description="Helical" evidence="5">
    <location>
        <begin position="139"/>
        <end position="157"/>
    </location>
</feature>
<evidence type="ECO:0000259" key="6">
    <source>
        <dbReference type="PROSITE" id="PS50043"/>
    </source>
</evidence>
<dbReference type="GO" id="GO:0006355">
    <property type="term" value="P:regulation of DNA-templated transcription"/>
    <property type="evidence" value="ECO:0007669"/>
    <property type="project" value="InterPro"/>
</dbReference>
<gene>
    <name evidence="7" type="ORF">K8U77_05805</name>
</gene>
<comment type="caution">
    <text evidence="7">The sequence shown here is derived from an EMBL/GenBank/DDBJ whole genome shotgun (WGS) entry which is preliminary data.</text>
</comment>
<dbReference type="PROSITE" id="PS50043">
    <property type="entry name" value="HTH_LUXR_2"/>
    <property type="match status" value="1"/>
</dbReference>
<dbReference type="InterPro" id="IPR000792">
    <property type="entry name" value="Tscrpt_reg_LuxR_C"/>
</dbReference>
<feature type="transmembrane region" description="Helical" evidence="5">
    <location>
        <begin position="80"/>
        <end position="101"/>
    </location>
</feature>
<evidence type="ECO:0000256" key="1">
    <source>
        <dbReference type="ARBA" id="ARBA00023015"/>
    </source>
</evidence>
<dbReference type="PRINTS" id="PR00038">
    <property type="entry name" value="HTHLUXR"/>
</dbReference>
<protein>
    <submittedName>
        <fullName evidence="7">Helix-turn-helix transcriptional regulator</fullName>
    </submittedName>
</protein>
<dbReference type="SMART" id="SM00421">
    <property type="entry name" value="HTH_LUXR"/>
    <property type="match status" value="1"/>
</dbReference>
<dbReference type="Proteomes" id="UP000786989">
    <property type="component" value="Unassembled WGS sequence"/>
</dbReference>
<feature type="transmembrane region" description="Helical" evidence="5">
    <location>
        <begin position="163"/>
        <end position="184"/>
    </location>
</feature>
<feature type="transmembrane region" description="Helical" evidence="5">
    <location>
        <begin position="332"/>
        <end position="353"/>
    </location>
</feature>
<evidence type="ECO:0000313" key="8">
    <source>
        <dbReference type="Proteomes" id="UP000786989"/>
    </source>
</evidence>
<feature type="transmembrane region" description="Helical" evidence="5">
    <location>
        <begin position="273"/>
        <end position="291"/>
    </location>
</feature>
<feature type="transmembrane region" description="Helical" evidence="5">
    <location>
        <begin position="241"/>
        <end position="261"/>
    </location>
</feature>
<feature type="transmembrane region" description="Helical" evidence="5">
    <location>
        <begin position="218"/>
        <end position="235"/>
    </location>
</feature>
<evidence type="ECO:0000256" key="2">
    <source>
        <dbReference type="ARBA" id="ARBA00023125"/>
    </source>
</evidence>
<dbReference type="Gene3D" id="1.10.10.10">
    <property type="entry name" value="Winged helix-like DNA-binding domain superfamily/Winged helix DNA-binding domain"/>
    <property type="match status" value="1"/>
</dbReference>
<dbReference type="InterPro" id="IPR036388">
    <property type="entry name" value="WH-like_DNA-bd_sf"/>
</dbReference>
<reference evidence="7" key="2">
    <citation type="submission" date="2021-09" db="EMBL/GenBank/DDBJ databases">
        <authorList>
            <person name="Gilroy R."/>
        </authorList>
    </citation>
    <scope>NUCLEOTIDE SEQUENCE</scope>
    <source>
        <strain evidence="7">ChiGjej6B6-11269</strain>
    </source>
</reference>
<feature type="region of interest" description="Disordered" evidence="4">
    <location>
        <begin position="409"/>
        <end position="434"/>
    </location>
</feature>
<keyword evidence="5" id="KW-0472">Membrane</keyword>
<dbReference type="CDD" id="cd06170">
    <property type="entry name" value="LuxR_C_like"/>
    <property type="match status" value="1"/>
</dbReference>
<dbReference type="PANTHER" id="PTHR44688:SF16">
    <property type="entry name" value="DNA-BINDING TRANSCRIPTIONAL ACTIVATOR DEVR_DOSR"/>
    <property type="match status" value="1"/>
</dbReference>
<name>A0A9D3A1G7_9ACTN</name>
<organism evidence="7 8">
    <name type="scientific">Slackia equolifaciens</name>
    <dbReference type="NCBI Taxonomy" id="498718"/>
    <lineage>
        <taxon>Bacteria</taxon>
        <taxon>Bacillati</taxon>
        <taxon>Actinomycetota</taxon>
        <taxon>Coriobacteriia</taxon>
        <taxon>Eggerthellales</taxon>
        <taxon>Eggerthellaceae</taxon>
        <taxon>Slackia</taxon>
    </lineage>
</organism>
<dbReference type="Pfam" id="PF00196">
    <property type="entry name" value="GerE"/>
    <property type="match status" value="1"/>
</dbReference>
<evidence type="ECO:0000256" key="5">
    <source>
        <dbReference type="SAM" id="Phobius"/>
    </source>
</evidence>
<feature type="transmembrane region" description="Helical" evidence="5">
    <location>
        <begin position="303"/>
        <end position="320"/>
    </location>
</feature>
<dbReference type="SUPFAM" id="SSF46894">
    <property type="entry name" value="C-terminal effector domain of the bipartite response regulators"/>
    <property type="match status" value="1"/>
</dbReference>
<keyword evidence="1" id="KW-0805">Transcription regulation</keyword>
<dbReference type="EMBL" id="DYWI01000110">
    <property type="protein sequence ID" value="HJF65612.1"/>
    <property type="molecule type" value="Genomic_DNA"/>
</dbReference>
<feature type="transmembrane region" description="Helical" evidence="5">
    <location>
        <begin position="54"/>
        <end position="71"/>
    </location>
</feature>
<evidence type="ECO:0000313" key="7">
    <source>
        <dbReference type="EMBL" id="HJF65612.1"/>
    </source>
</evidence>
<sequence length="631" mass="66863">MAFIAHAQSMSPSRALPSGIALCAALACLLLSSYVLNASLFPAVAQTCPVARELSTYFGAAGSIVFAVVAYRKPSIMAEGVWSGICLAFSMGSVIALYLGISIQSSPMLVIGSPFGGISCVWFSVLMGVALTNIGARRAGMVILSAFLITYGVHIVLDVSGLARPLPIAAALYFALLTCSYALMRRDARAIMRPLRDTAAPTVLTVTSPSSYLPISNYIYVSILLFNIACGYSFASLTNQTLLGFMASCAPVIALLCLAGIKDAFPADSAYRTAVLLVFAGFLFTPLPLLGATDVVSAQSHTVLLNAGTDCFTVVMYYLIASVGARNKLGAVSTSAIAFAAQWVGVGTGALIAQGIASAAQTNPILSLWATFAMTFAFMAYNYVALRRFSFTATIESVVPAHEDAEFDANWDRRPNDSVPSATKNAAQEARPDDIALPTASTNVLRKARMTTPVDEQAEIGTEADLLADIATASGLTLSIVVPGGEVAPAVQNAADARPTPDDTLVVDSKPSVLPSFTTTISESTRLDSRMFDAPNAQTSEIPSVQTHGNQNVHIGDFDEACDAVAYQFGLTSRELDVLKLLARGRTSPFIQEKLVLSHNTVKTHVRHIYTKLNVHSQQELISIVEGERGR</sequence>
<evidence type="ECO:0000256" key="4">
    <source>
        <dbReference type="SAM" id="MobiDB-lite"/>
    </source>
</evidence>
<keyword evidence="5" id="KW-1133">Transmembrane helix</keyword>
<keyword evidence="5" id="KW-0812">Transmembrane</keyword>
<feature type="transmembrane region" description="Helical" evidence="5">
    <location>
        <begin position="107"/>
        <end position="132"/>
    </location>
</feature>
<evidence type="ECO:0000256" key="3">
    <source>
        <dbReference type="ARBA" id="ARBA00023163"/>
    </source>
</evidence>
<keyword evidence="2" id="KW-0238">DNA-binding</keyword>